<dbReference type="Pfam" id="PF00583">
    <property type="entry name" value="Acetyltransf_1"/>
    <property type="match status" value="1"/>
</dbReference>
<keyword evidence="6 8" id="KW-0012">Acyltransferase</keyword>
<evidence type="ECO:0000256" key="3">
    <source>
        <dbReference type="ARBA" id="ARBA00012355"/>
    </source>
</evidence>
<evidence type="ECO:0000256" key="8">
    <source>
        <dbReference type="RuleBase" id="RU365045"/>
    </source>
</evidence>
<dbReference type="InterPro" id="IPR016181">
    <property type="entry name" value="Acyl_CoA_acyltransferase"/>
</dbReference>
<comment type="pathway">
    <text evidence="1 8">Amine and polyamine biosynthesis; ectoine biosynthesis; L-ectoine from L-aspartate 4-semialdehyde: step 2/3.</text>
</comment>
<dbReference type="EMBL" id="CAADFI010000007">
    <property type="protein sequence ID" value="VFJ89932.1"/>
    <property type="molecule type" value="Genomic_DNA"/>
</dbReference>
<dbReference type="PROSITE" id="PS51186">
    <property type="entry name" value="GNAT"/>
    <property type="match status" value="1"/>
</dbReference>
<evidence type="ECO:0000313" key="12">
    <source>
        <dbReference type="EMBL" id="VFJ96314.1"/>
    </source>
</evidence>
<evidence type="ECO:0000259" key="9">
    <source>
        <dbReference type="PROSITE" id="PS51186"/>
    </source>
</evidence>
<accession>A0A450UCB7</accession>
<dbReference type="UniPathway" id="UPA00067">
    <property type="reaction ID" value="UER00122"/>
</dbReference>
<dbReference type="InterPro" id="IPR012772">
    <property type="entry name" value="Ectoine_EctA"/>
</dbReference>
<feature type="domain" description="N-acetyltransferase" evidence="9">
    <location>
        <begin position="7"/>
        <end position="160"/>
    </location>
</feature>
<evidence type="ECO:0000313" key="11">
    <source>
        <dbReference type="EMBL" id="VFJ89932.1"/>
    </source>
</evidence>
<evidence type="ECO:0000313" key="10">
    <source>
        <dbReference type="EMBL" id="VFJ87951.1"/>
    </source>
</evidence>
<dbReference type="GO" id="GO:0019491">
    <property type="term" value="P:ectoine biosynthetic process"/>
    <property type="evidence" value="ECO:0007669"/>
    <property type="project" value="UniProtKB-UniPathway"/>
</dbReference>
<evidence type="ECO:0000256" key="7">
    <source>
        <dbReference type="ARBA" id="ARBA00048924"/>
    </source>
</evidence>
<evidence type="ECO:0000256" key="1">
    <source>
        <dbReference type="ARBA" id="ARBA00004978"/>
    </source>
</evidence>
<evidence type="ECO:0000256" key="2">
    <source>
        <dbReference type="ARBA" id="ARBA00010712"/>
    </source>
</evidence>
<evidence type="ECO:0000256" key="5">
    <source>
        <dbReference type="ARBA" id="ARBA00022679"/>
    </source>
</evidence>
<organism evidence="11">
    <name type="scientific">Candidatus Kentrum eta</name>
    <dbReference type="NCBI Taxonomy" id="2126337"/>
    <lineage>
        <taxon>Bacteria</taxon>
        <taxon>Pseudomonadati</taxon>
        <taxon>Pseudomonadota</taxon>
        <taxon>Gammaproteobacteria</taxon>
        <taxon>Candidatus Kentrum</taxon>
    </lineage>
</organism>
<dbReference type="InterPro" id="IPR000182">
    <property type="entry name" value="GNAT_dom"/>
</dbReference>
<protein>
    <recommendedName>
        <fullName evidence="4 8">L-2,4-diaminobutyric acid acetyltransferase</fullName>
        <shortName evidence="8">DABA acetyltransferase</shortName>
        <ecNumber evidence="3 8">2.3.1.178</ecNumber>
    </recommendedName>
</protein>
<comment type="similarity">
    <text evidence="2 8">Belongs to the acetyltransferase family. EctA subfamily.</text>
</comment>
<gene>
    <name evidence="8" type="primary">ectA</name>
    <name evidence="10" type="ORF">BECKH772A_GA0070896_100068</name>
    <name evidence="11" type="ORF">BECKH772B_GA0070898_100078</name>
    <name evidence="12" type="ORF">BECKH772C_GA0070978_100068</name>
</gene>
<dbReference type="EMBL" id="CAADFJ010000006">
    <property type="protein sequence ID" value="VFJ96314.1"/>
    <property type="molecule type" value="Genomic_DNA"/>
</dbReference>
<name>A0A450UCB7_9GAMM</name>
<dbReference type="Gene3D" id="3.40.630.30">
    <property type="match status" value="1"/>
</dbReference>
<sequence length="168" mass="18934">MSQHRDFILRPPVMEDAARMWRFVIDSKTLDPNSPYCYLVLCRHFTDTCVIAEAENALAGFIAGYRPPGAQNTVVVWQMGTGAPHRRRGLGLAMLGELLRREECREVSYLEATVTPSNPASRAMLTALARELKADYVASTGFEASLFPKERPHEPERLFRIGPFPRVL</sequence>
<comment type="catalytic activity">
    <reaction evidence="7 8">
        <text>L-2,4-diaminobutanoate + acetyl-CoA = (2S)-4-acetamido-2-aminobutanoate + CoA + H(+)</text>
        <dbReference type="Rhea" id="RHEA:16901"/>
        <dbReference type="ChEBI" id="CHEBI:15378"/>
        <dbReference type="ChEBI" id="CHEBI:57287"/>
        <dbReference type="ChEBI" id="CHEBI:57288"/>
        <dbReference type="ChEBI" id="CHEBI:58761"/>
        <dbReference type="ChEBI" id="CHEBI:58929"/>
        <dbReference type="EC" id="2.3.1.178"/>
    </reaction>
</comment>
<comment type="function">
    <text evidence="8">Catalyzes the acetylation of L-2,4-diaminobutyrate (DABA) to gamma-N-acetyl-alpha,gamma-diaminobutyric acid (ADABA) with acetyl coenzyme A.</text>
</comment>
<proteinExistence type="inferred from homology"/>
<dbReference type="CDD" id="cd04301">
    <property type="entry name" value="NAT_SF"/>
    <property type="match status" value="1"/>
</dbReference>
<keyword evidence="5 8" id="KW-0808">Transferase</keyword>
<dbReference type="AlphaFoldDB" id="A0A450UCB7"/>
<evidence type="ECO:0000256" key="4">
    <source>
        <dbReference type="ARBA" id="ARBA00017935"/>
    </source>
</evidence>
<reference evidence="11" key="1">
    <citation type="submission" date="2019-02" db="EMBL/GenBank/DDBJ databases">
        <authorList>
            <person name="Gruber-Vodicka R. H."/>
            <person name="Seah K. B. B."/>
        </authorList>
    </citation>
    <scope>NUCLEOTIDE SEQUENCE</scope>
    <source>
        <strain evidence="12">BECK_SA2B12</strain>
        <strain evidence="10">BECK_SA2B15</strain>
        <strain evidence="11">BECK_SA2B20</strain>
    </source>
</reference>
<dbReference type="NCBIfam" id="TIGR02406">
    <property type="entry name" value="ectoine_EctA"/>
    <property type="match status" value="1"/>
</dbReference>
<dbReference type="SUPFAM" id="SSF55729">
    <property type="entry name" value="Acyl-CoA N-acyltransferases (Nat)"/>
    <property type="match status" value="1"/>
</dbReference>
<dbReference type="EC" id="2.3.1.178" evidence="3 8"/>
<evidence type="ECO:0000256" key="6">
    <source>
        <dbReference type="ARBA" id="ARBA00023315"/>
    </source>
</evidence>
<dbReference type="EMBL" id="CAADFG010000006">
    <property type="protein sequence ID" value="VFJ87951.1"/>
    <property type="molecule type" value="Genomic_DNA"/>
</dbReference>
<dbReference type="GO" id="GO:0033816">
    <property type="term" value="F:diaminobutyrate acetyltransferase activity"/>
    <property type="evidence" value="ECO:0007669"/>
    <property type="project" value="UniProtKB-EC"/>
</dbReference>